<protein>
    <submittedName>
        <fullName evidence="1">Uncharacterized protein</fullName>
    </submittedName>
</protein>
<evidence type="ECO:0000313" key="1">
    <source>
        <dbReference type="EMBL" id="KAJ1935341.1"/>
    </source>
</evidence>
<name>A0ACC1J2W1_9FUNG</name>
<evidence type="ECO:0000313" key="2">
    <source>
        <dbReference type="Proteomes" id="UP001150603"/>
    </source>
</evidence>
<dbReference type="EMBL" id="JANBPW010004288">
    <property type="protein sequence ID" value="KAJ1935341.1"/>
    <property type="molecule type" value="Genomic_DNA"/>
</dbReference>
<organism evidence="1 2">
    <name type="scientific">Linderina macrospora</name>
    <dbReference type="NCBI Taxonomy" id="4868"/>
    <lineage>
        <taxon>Eukaryota</taxon>
        <taxon>Fungi</taxon>
        <taxon>Fungi incertae sedis</taxon>
        <taxon>Zoopagomycota</taxon>
        <taxon>Kickxellomycotina</taxon>
        <taxon>Kickxellomycetes</taxon>
        <taxon>Kickxellales</taxon>
        <taxon>Kickxellaceae</taxon>
        <taxon>Linderina</taxon>
    </lineage>
</organism>
<comment type="caution">
    <text evidence="1">The sequence shown here is derived from an EMBL/GenBank/DDBJ whole genome shotgun (WGS) entry which is preliminary data.</text>
</comment>
<reference evidence="1" key="1">
    <citation type="submission" date="2022-07" db="EMBL/GenBank/DDBJ databases">
        <title>Phylogenomic reconstructions and comparative analyses of Kickxellomycotina fungi.</title>
        <authorList>
            <person name="Reynolds N.K."/>
            <person name="Stajich J.E."/>
            <person name="Barry K."/>
            <person name="Grigoriev I.V."/>
            <person name="Crous P."/>
            <person name="Smith M.E."/>
        </authorList>
    </citation>
    <scope>NUCLEOTIDE SEQUENCE</scope>
    <source>
        <strain evidence="1">NRRL 5244</strain>
    </source>
</reference>
<keyword evidence="2" id="KW-1185">Reference proteome</keyword>
<dbReference type="Proteomes" id="UP001150603">
    <property type="component" value="Unassembled WGS sequence"/>
</dbReference>
<proteinExistence type="predicted"/>
<accession>A0ACC1J2W1</accession>
<gene>
    <name evidence="1" type="ORF">FBU59_005417</name>
</gene>
<sequence length="254" mass="27655">MFLRQIIRGSQMRALGKGVAQTAGAAQPPHAIVRACMTAAAKPPVLNAAEEEYPPTYTQSHIAQTQHLADQRQGLGIVQQLLGSEKTVRTAFYWPFGKRKIAQAAETLIYGALAGPGELPLLPLIFRWKQIPDHIAHKATEADGRGLTVVQYLGSRLNLGNGSAANPGILFVLLDDLTARTSLLAAPEGMTTFTANFELDYKRQIEPERFLLMDAWVTRVEGRKVFIEARAADAESGEAIVEGRALFVAVPVKK</sequence>